<comment type="caution">
    <text evidence="3">The sequence shown here is derived from an EMBL/GenBank/DDBJ whole genome shotgun (WGS) entry which is preliminary data.</text>
</comment>
<dbReference type="GO" id="GO:0008999">
    <property type="term" value="F:protein-N-terminal-alanine acetyltransferase activity"/>
    <property type="evidence" value="ECO:0007669"/>
    <property type="project" value="UniProtKB-EC"/>
</dbReference>
<comment type="subcellular location">
    <subcellularLocation>
        <location evidence="1">Cytoplasm</location>
    </subcellularLocation>
</comment>
<dbReference type="GO" id="GO:0005737">
    <property type="term" value="C:cytoplasm"/>
    <property type="evidence" value="ECO:0007669"/>
    <property type="project" value="UniProtKB-SubCell"/>
</dbReference>
<feature type="domain" description="N-acetyltransferase" evidence="2">
    <location>
        <begin position="4"/>
        <end position="149"/>
    </location>
</feature>
<comment type="catalytic activity">
    <reaction evidence="1">
        <text>N-terminal L-alanyl-[ribosomal protein bS18] + acetyl-CoA = N-terminal N(alpha)-acetyl-L-alanyl-[ribosomal protein bS18] + CoA + H(+)</text>
        <dbReference type="Rhea" id="RHEA:43756"/>
        <dbReference type="Rhea" id="RHEA-COMP:10676"/>
        <dbReference type="Rhea" id="RHEA-COMP:10677"/>
        <dbReference type="ChEBI" id="CHEBI:15378"/>
        <dbReference type="ChEBI" id="CHEBI:57287"/>
        <dbReference type="ChEBI" id="CHEBI:57288"/>
        <dbReference type="ChEBI" id="CHEBI:64718"/>
        <dbReference type="ChEBI" id="CHEBI:83683"/>
        <dbReference type="EC" id="2.3.1.266"/>
    </reaction>
</comment>
<accession>A0A917XYV8</accession>
<sequence>MTKITIRKMEIEDVPGVLEVEKSSFPVPWTSDIFYHELTDNRHALYFVVDYDGEVIGYAGMWIVIDEAQITNIAILPEYRGKKLGEQLFHHLMMTAIRVGAVQLSLEVRVSNVVAQKMYRKFGLLPGGIRKNYYTDDQEDALVMWVSLK</sequence>
<dbReference type="SUPFAM" id="SSF55729">
    <property type="entry name" value="Acyl-CoA N-acyltransferases (Nat)"/>
    <property type="match status" value="1"/>
</dbReference>
<dbReference type="PANTHER" id="PTHR43617:SF20">
    <property type="entry name" value="N-ALPHA-ACETYLTRANSFERASE RIMI"/>
    <property type="match status" value="1"/>
</dbReference>
<protein>
    <recommendedName>
        <fullName evidence="1">[Ribosomal protein bS18]-alanine N-acetyltransferase</fullName>
        <ecNumber evidence="1">2.3.1.266</ecNumber>
    </recommendedName>
</protein>
<evidence type="ECO:0000256" key="1">
    <source>
        <dbReference type="RuleBase" id="RU363094"/>
    </source>
</evidence>
<evidence type="ECO:0000313" key="4">
    <source>
        <dbReference type="Proteomes" id="UP000624041"/>
    </source>
</evidence>
<dbReference type="Pfam" id="PF00583">
    <property type="entry name" value="Acetyltransf_1"/>
    <property type="match status" value="1"/>
</dbReference>
<gene>
    <name evidence="3" type="primary">rimI</name>
    <name evidence="3" type="ORF">GCM10007971_18510</name>
</gene>
<comment type="function">
    <text evidence="1">Acetylates the N-terminal alanine of ribosomal protein bS18.</text>
</comment>
<dbReference type="CDD" id="cd04301">
    <property type="entry name" value="NAT_SF"/>
    <property type="match status" value="1"/>
</dbReference>
<dbReference type="InterPro" id="IPR006464">
    <property type="entry name" value="AcTrfase_RimI/Ard1"/>
</dbReference>
<reference evidence="3" key="2">
    <citation type="submission" date="2020-09" db="EMBL/GenBank/DDBJ databases">
        <authorList>
            <person name="Sun Q."/>
            <person name="Ohkuma M."/>
        </authorList>
    </citation>
    <scope>NUCLEOTIDE SEQUENCE</scope>
    <source>
        <strain evidence="3">JCM 17251</strain>
    </source>
</reference>
<organism evidence="3 4">
    <name type="scientific">Oceanobacillus indicireducens</name>
    <dbReference type="NCBI Taxonomy" id="1004261"/>
    <lineage>
        <taxon>Bacteria</taxon>
        <taxon>Bacillati</taxon>
        <taxon>Bacillota</taxon>
        <taxon>Bacilli</taxon>
        <taxon>Bacillales</taxon>
        <taxon>Bacillaceae</taxon>
        <taxon>Oceanobacillus</taxon>
    </lineage>
</organism>
<evidence type="ECO:0000259" key="2">
    <source>
        <dbReference type="PROSITE" id="PS51186"/>
    </source>
</evidence>
<dbReference type="EMBL" id="BMOS01000010">
    <property type="protein sequence ID" value="GGN57502.1"/>
    <property type="molecule type" value="Genomic_DNA"/>
</dbReference>
<proteinExistence type="inferred from homology"/>
<comment type="similarity">
    <text evidence="1">Belongs to the acetyltransferase family. RimI subfamily.</text>
</comment>
<dbReference type="EC" id="2.3.1.266" evidence="1"/>
<dbReference type="AlphaFoldDB" id="A0A917XYV8"/>
<dbReference type="InterPro" id="IPR050276">
    <property type="entry name" value="MshD_Acetyltransferase"/>
</dbReference>
<keyword evidence="4" id="KW-1185">Reference proteome</keyword>
<evidence type="ECO:0000313" key="3">
    <source>
        <dbReference type="EMBL" id="GGN57502.1"/>
    </source>
</evidence>
<dbReference type="InterPro" id="IPR016181">
    <property type="entry name" value="Acyl_CoA_acyltransferase"/>
</dbReference>
<dbReference type="NCBIfam" id="TIGR01575">
    <property type="entry name" value="rimI"/>
    <property type="match status" value="1"/>
</dbReference>
<dbReference type="PANTHER" id="PTHR43617">
    <property type="entry name" value="L-AMINO ACID N-ACETYLTRANSFERASE"/>
    <property type="match status" value="1"/>
</dbReference>
<dbReference type="Gene3D" id="3.40.630.30">
    <property type="match status" value="1"/>
</dbReference>
<name>A0A917XYV8_9BACI</name>
<dbReference type="InterPro" id="IPR000182">
    <property type="entry name" value="GNAT_dom"/>
</dbReference>
<keyword evidence="1" id="KW-0963">Cytoplasm</keyword>
<dbReference type="PROSITE" id="PS51186">
    <property type="entry name" value="GNAT"/>
    <property type="match status" value="1"/>
</dbReference>
<dbReference type="Proteomes" id="UP000624041">
    <property type="component" value="Unassembled WGS sequence"/>
</dbReference>
<dbReference type="RefSeq" id="WP_156856918.1">
    <property type="nucleotide sequence ID" value="NZ_BMOS01000010.1"/>
</dbReference>
<reference evidence="3" key="1">
    <citation type="journal article" date="2014" name="Int. J. Syst. Evol. Microbiol.">
        <title>Complete genome sequence of Corynebacterium casei LMG S-19264T (=DSM 44701T), isolated from a smear-ripened cheese.</title>
        <authorList>
            <consortium name="US DOE Joint Genome Institute (JGI-PGF)"/>
            <person name="Walter F."/>
            <person name="Albersmeier A."/>
            <person name="Kalinowski J."/>
            <person name="Ruckert C."/>
        </authorList>
    </citation>
    <scope>NUCLEOTIDE SEQUENCE</scope>
    <source>
        <strain evidence="3">JCM 17251</strain>
    </source>
</reference>